<keyword evidence="2" id="KW-0614">Plasmid</keyword>
<keyword evidence="1" id="KW-1133">Transmembrane helix</keyword>
<organism evidence="2 3">
    <name type="scientific">Pseudorhodobacter turbinis</name>
    <dbReference type="NCBI Taxonomy" id="2500533"/>
    <lineage>
        <taxon>Bacteria</taxon>
        <taxon>Pseudomonadati</taxon>
        <taxon>Pseudomonadota</taxon>
        <taxon>Alphaproteobacteria</taxon>
        <taxon>Rhodobacterales</taxon>
        <taxon>Paracoccaceae</taxon>
        <taxon>Pseudorhodobacter</taxon>
    </lineage>
</organism>
<dbReference type="Proteomes" id="UP000298631">
    <property type="component" value="Plasmid unnamed1"/>
</dbReference>
<accession>A0A4P8EL72</accession>
<dbReference type="OrthoDB" id="7876027at2"/>
<dbReference type="KEGG" id="pseb:EOK75_17710"/>
<evidence type="ECO:0000256" key="1">
    <source>
        <dbReference type="SAM" id="Phobius"/>
    </source>
</evidence>
<sequence>MKTIIFFIVLSGPIGFLVTGFLEMQTDTVTTFGVGLATCALAWVLFRVMMAWMMALIILGAAIGAFVIWM</sequence>
<gene>
    <name evidence="2" type="ORF">EOK75_17710</name>
</gene>
<keyword evidence="1" id="KW-0472">Membrane</keyword>
<proteinExistence type="predicted"/>
<dbReference type="EMBL" id="CP039965">
    <property type="protein sequence ID" value="QCO57545.1"/>
    <property type="molecule type" value="Genomic_DNA"/>
</dbReference>
<dbReference type="RefSeq" id="WP_137195339.1">
    <property type="nucleotide sequence ID" value="NZ_CP039965.1"/>
</dbReference>
<keyword evidence="1" id="KW-0812">Transmembrane</keyword>
<name>A0A4P8EL72_9RHOB</name>
<feature type="transmembrane region" description="Helical" evidence="1">
    <location>
        <begin position="5"/>
        <end position="22"/>
    </location>
</feature>
<evidence type="ECO:0000313" key="2">
    <source>
        <dbReference type="EMBL" id="QCO57545.1"/>
    </source>
</evidence>
<feature type="transmembrane region" description="Helical" evidence="1">
    <location>
        <begin position="51"/>
        <end position="69"/>
    </location>
</feature>
<evidence type="ECO:0000313" key="3">
    <source>
        <dbReference type="Proteomes" id="UP000298631"/>
    </source>
</evidence>
<reference evidence="2 3" key="1">
    <citation type="submission" date="2019-05" db="EMBL/GenBank/DDBJ databases">
        <title>Pseudorhodobacter turbinis sp. nov., isolated from the gut of the Korean turban shell.</title>
        <authorList>
            <person name="Jeong Y.-S."/>
            <person name="Kang W.-R."/>
            <person name="Bae J.-W."/>
        </authorList>
    </citation>
    <scope>NUCLEOTIDE SEQUENCE [LARGE SCALE GENOMIC DNA]</scope>
    <source>
        <strain evidence="2 3">S12M18</strain>
        <plasmid evidence="2 3">unnamed1</plasmid>
    </source>
</reference>
<geneLocation type="plasmid" evidence="2 3">
    <name>unnamed1</name>
</geneLocation>
<feature type="transmembrane region" description="Helical" evidence="1">
    <location>
        <begin position="28"/>
        <end position="46"/>
    </location>
</feature>
<protein>
    <submittedName>
        <fullName evidence="2">Uncharacterized protein</fullName>
    </submittedName>
</protein>
<keyword evidence="3" id="KW-1185">Reference proteome</keyword>
<dbReference type="AlphaFoldDB" id="A0A4P8EL72"/>